<feature type="region of interest" description="Disordered" evidence="2">
    <location>
        <begin position="516"/>
        <end position="663"/>
    </location>
</feature>
<dbReference type="Pfam" id="PF00975">
    <property type="entry name" value="Thioesterase"/>
    <property type="match status" value="1"/>
</dbReference>
<dbReference type="Gene3D" id="3.40.50.1820">
    <property type="entry name" value="alpha/beta hydrolase"/>
    <property type="match status" value="1"/>
</dbReference>
<proteinExistence type="inferred from homology"/>
<comment type="similarity">
    <text evidence="1">Belongs to the thioesterase family.</text>
</comment>
<feature type="non-terminal residue" evidence="4">
    <location>
        <position position="1"/>
    </location>
</feature>
<dbReference type="InterPro" id="IPR012223">
    <property type="entry name" value="TEII"/>
</dbReference>
<organism evidence="4">
    <name type="scientific">Cladocopium goreaui</name>
    <dbReference type="NCBI Taxonomy" id="2562237"/>
    <lineage>
        <taxon>Eukaryota</taxon>
        <taxon>Sar</taxon>
        <taxon>Alveolata</taxon>
        <taxon>Dinophyceae</taxon>
        <taxon>Suessiales</taxon>
        <taxon>Symbiodiniaceae</taxon>
        <taxon>Cladocopium</taxon>
    </lineage>
</organism>
<dbReference type="PANTHER" id="PTHR11487">
    <property type="entry name" value="THIOESTERASE"/>
    <property type="match status" value="1"/>
</dbReference>
<dbReference type="OrthoDB" id="442675at2759"/>
<comment type="caution">
    <text evidence="4">The sequence shown here is derived from an EMBL/GenBank/DDBJ whole genome shotgun (WGS) entry which is preliminary data.</text>
</comment>
<dbReference type="PANTHER" id="PTHR11487:SF0">
    <property type="entry name" value="S-ACYL FATTY ACID SYNTHASE THIOESTERASE, MEDIUM CHAIN"/>
    <property type="match status" value="1"/>
</dbReference>
<feature type="domain" description="Thioesterase" evidence="3">
    <location>
        <begin position="110"/>
        <end position="212"/>
    </location>
</feature>
<feature type="compositionally biased region" description="Low complexity" evidence="2">
    <location>
        <begin position="620"/>
        <end position="630"/>
    </location>
</feature>
<name>A0A9P1FJS9_9DINO</name>
<feature type="compositionally biased region" description="Low complexity" evidence="2">
    <location>
        <begin position="460"/>
        <end position="475"/>
    </location>
</feature>
<feature type="compositionally biased region" description="Basic and acidic residues" evidence="2">
    <location>
        <begin position="531"/>
        <end position="547"/>
    </location>
</feature>
<protein>
    <submittedName>
        <fullName evidence="5">Probable cadicidin biosynthesis thioesterase (ORF-1) (Protein X)</fullName>
    </submittedName>
</protein>
<dbReference type="InterPro" id="IPR029058">
    <property type="entry name" value="AB_hydrolase_fold"/>
</dbReference>
<evidence type="ECO:0000313" key="6">
    <source>
        <dbReference type="Proteomes" id="UP001152797"/>
    </source>
</evidence>
<dbReference type="AlphaFoldDB" id="A0A9P1FJS9"/>
<reference evidence="4" key="1">
    <citation type="submission" date="2022-10" db="EMBL/GenBank/DDBJ databases">
        <authorList>
            <person name="Chen Y."/>
            <person name="Dougan E. K."/>
            <person name="Chan C."/>
            <person name="Rhodes N."/>
            <person name="Thang M."/>
        </authorList>
    </citation>
    <scope>NUCLEOTIDE SEQUENCE</scope>
</reference>
<feature type="region of interest" description="Disordered" evidence="2">
    <location>
        <begin position="696"/>
        <end position="744"/>
    </location>
</feature>
<dbReference type="EMBL" id="CAMXCT010000280">
    <property type="protein sequence ID" value="CAI3976567.1"/>
    <property type="molecule type" value="Genomic_DNA"/>
</dbReference>
<evidence type="ECO:0000256" key="1">
    <source>
        <dbReference type="ARBA" id="ARBA00007169"/>
    </source>
</evidence>
<evidence type="ECO:0000313" key="4">
    <source>
        <dbReference type="EMBL" id="CAI3976567.1"/>
    </source>
</evidence>
<keyword evidence="6" id="KW-1185">Reference proteome</keyword>
<gene>
    <name evidence="4" type="ORF">C1SCF055_LOCUS4776</name>
</gene>
<dbReference type="GO" id="GO:0008610">
    <property type="term" value="P:lipid biosynthetic process"/>
    <property type="evidence" value="ECO:0007669"/>
    <property type="project" value="TreeGrafter"/>
</dbReference>
<accession>A0A9P1FJS9</accession>
<sequence>MISLWRVTGGGDKGGIIAREACEISSLQFPERLQTEALVKEVQLVGERLNYELLEGSGPYSGWVSTKLKDKDLLEKVDLLKFFSHLPVASPLAASRWLAKYQPRKDVRCRLVCFFGAGMDATGFLTWNDYMNERFPFIDLVLLMLPGHGINRNVALESDAKALASLTVVELLSLSSPWPLTAIFGFSAGATAGLACAAELERRHLTPLRLYCAGRAGPGIRFRPPKHEEIWAYSPIEWARWFAKNFATPKDIERTEKLIKLSDGGDDGLLKSIAKTQRADMLMGDSLAGSAVQPVECDLYVMGSLQDEIWPAESSMKYGDHCQPPYDDMLETWKGYSKGVVKSKYFEGVKHHELCAEPLLEEVCTDLTKALGDTPGQETVETALPAFDDGDPEAFVQRIKRELGIDAGPLAFEPESKPAMHPAEVEAPFSPSKVLREIEEMNASFQIFQAAEVPLDSLDPSAPEAPEAPEAQVPEKPIKAQKVEAQTADVATGSPKPSAEEALLSRLVALEAEVLKLREPATSRPSPELSESPRRPAENAEKSEMEAHQAMSSLGMSLLSSSSLFASVSDRQEASPEHRDEEQKQSEASEVVQAEPEKALEAVKQAATNPEPRAPDPPEGEIIAEASEAGTLSQKGAATAIDETKQSATGTSRPSVEPQVQDVETEDVKGAAFFMPFAPRKDTAVQVPEVVAAMPKQKEDQVPAVASEVKQDTAQAEACQATDDEPKQPASSPPQPAFVKANRPDLKGYVAVPVQLGDAKPAEEKGVAAVAAPTGKQHSAEVHCAGSGPLPSKT</sequence>
<reference evidence="5 6" key="2">
    <citation type="submission" date="2024-05" db="EMBL/GenBank/DDBJ databases">
        <authorList>
            <person name="Chen Y."/>
            <person name="Shah S."/>
            <person name="Dougan E. K."/>
            <person name="Thang M."/>
            <person name="Chan C."/>
        </authorList>
    </citation>
    <scope>NUCLEOTIDE SEQUENCE [LARGE SCALE GENOMIC DNA]</scope>
</reference>
<dbReference type="SUPFAM" id="SSF53474">
    <property type="entry name" value="alpha/beta-Hydrolases"/>
    <property type="match status" value="1"/>
</dbReference>
<evidence type="ECO:0000259" key="3">
    <source>
        <dbReference type="Pfam" id="PF00975"/>
    </source>
</evidence>
<feature type="region of interest" description="Disordered" evidence="2">
    <location>
        <begin position="456"/>
        <end position="498"/>
    </location>
</feature>
<evidence type="ECO:0000313" key="5">
    <source>
        <dbReference type="EMBL" id="CAL4763879.1"/>
    </source>
</evidence>
<evidence type="ECO:0000256" key="2">
    <source>
        <dbReference type="SAM" id="MobiDB-lite"/>
    </source>
</evidence>
<dbReference type="Proteomes" id="UP001152797">
    <property type="component" value="Unassembled WGS sequence"/>
</dbReference>
<dbReference type="InterPro" id="IPR001031">
    <property type="entry name" value="Thioesterase"/>
</dbReference>
<feature type="region of interest" description="Disordered" evidence="2">
    <location>
        <begin position="765"/>
        <end position="794"/>
    </location>
</feature>
<feature type="compositionally biased region" description="Basic and acidic residues" evidence="2">
    <location>
        <begin position="570"/>
        <end position="587"/>
    </location>
</feature>
<dbReference type="EMBL" id="CAMXCT030000280">
    <property type="protein sequence ID" value="CAL4763879.1"/>
    <property type="molecule type" value="Genomic_DNA"/>
</dbReference>
<feature type="compositionally biased region" description="Low complexity" evidence="2">
    <location>
        <begin position="552"/>
        <end position="569"/>
    </location>
</feature>
<dbReference type="EMBL" id="CAMXCT020000280">
    <property type="protein sequence ID" value="CAL1129942.1"/>
    <property type="molecule type" value="Genomic_DNA"/>
</dbReference>